<dbReference type="EMBL" id="MRWE01000004">
    <property type="protein sequence ID" value="ORJ26785.1"/>
    <property type="molecule type" value="Genomic_DNA"/>
</dbReference>
<dbReference type="Gene3D" id="3.30.420.40">
    <property type="match status" value="2"/>
</dbReference>
<evidence type="ECO:0000256" key="1">
    <source>
        <dbReference type="ARBA" id="ARBA00009156"/>
    </source>
</evidence>
<dbReference type="InterPro" id="IPR000577">
    <property type="entry name" value="Carb_kinase_FGGY"/>
</dbReference>
<dbReference type="RefSeq" id="WP_084911896.1">
    <property type="nucleotide sequence ID" value="NZ_JBBCKN010000001.1"/>
</dbReference>
<name>A0A1X0WJ27_9GAMM</name>
<dbReference type="InterPro" id="IPR050406">
    <property type="entry name" value="FGGY_Carb_Kinase"/>
</dbReference>
<comment type="caution">
    <text evidence="7">The sequence shown here is derived from an EMBL/GenBank/DDBJ whole genome shotgun (WGS) entry which is preliminary data.</text>
</comment>
<evidence type="ECO:0000256" key="3">
    <source>
        <dbReference type="ARBA" id="ARBA00022777"/>
    </source>
</evidence>
<dbReference type="PROSITE" id="PS00445">
    <property type="entry name" value="FGGY_KINASES_2"/>
    <property type="match status" value="1"/>
</dbReference>
<gene>
    <name evidence="7" type="ORF">BS640_03380</name>
</gene>
<feature type="domain" description="Carbohydrate kinase FGGY C-terminal" evidence="6">
    <location>
        <begin position="270"/>
        <end position="464"/>
    </location>
</feature>
<dbReference type="Pfam" id="PF02782">
    <property type="entry name" value="FGGY_C"/>
    <property type="match status" value="1"/>
</dbReference>
<feature type="domain" description="Carbohydrate kinase FGGY N-terminal" evidence="5">
    <location>
        <begin position="6"/>
        <end position="251"/>
    </location>
</feature>
<dbReference type="Pfam" id="PF00370">
    <property type="entry name" value="FGGY_N"/>
    <property type="match status" value="1"/>
</dbReference>
<dbReference type="GO" id="GO:0016773">
    <property type="term" value="F:phosphotransferase activity, alcohol group as acceptor"/>
    <property type="evidence" value="ECO:0007669"/>
    <property type="project" value="InterPro"/>
</dbReference>
<proteinExistence type="inferred from homology"/>
<accession>A0A1X0WJ27</accession>
<organism evidence="7 8">
    <name type="scientific">Rouxiella badensis</name>
    <dbReference type="NCBI Taxonomy" id="1646377"/>
    <lineage>
        <taxon>Bacteria</taxon>
        <taxon>Pseudomonadati</taxon>
        <taxon>Pseudomonadota</taxon>
        <taxon>Gammaproteobacteria</taxon>
        <taxon>Enterobacterales</taxon>
        <taxon>Yersiniaceae</taxon>
        <taxon>Rouxiella</taxon>
    </lineage>
</organism>
<evidence type="ECO:0000259" key="5">
    <source>
        <dbReference type="Pfam" id="PF00370"/>
    </source>
</evidence>
<dbReference type="Proteomes" id="UP000192536">
    <property type="component" value="Unassembled WGS sequence"/>
</dbReference>
<keyword evidence="2 4" id="KW-0808">Transferase</keyword>
<sequence>MDNRDIILGIDSGTSVVKAVAFDLEGQQLGCASVRNTYQRGEDGSALQSMDKTWHDCVDAIRHLADDIENLASRVVALAVTAQGDGTWLVGKENRPVGDAWIWLDARAADTVRQLEQSPLSRERFSATGTGLNTCQQGAQLAYMQAHHRELLESAEAVMHCKDWLYLNLTGVRATDPSEASFTFGNFRHRGYEDVVIEALGLQERRYLLPEIVEGTQVTHPLTPEAAEATGLLAGTPVCLGYVDMVMTGLGAGVHTGGDASFNKNTACSIIGSTGVHMRSVHSSDVFLNQAQTGYVITLPIPHQVTQMQTNMAATLNLDWLLNMTLSLIEEFGGKADHATLVKHLDKWLENTHPDELMYHPYISLAGERGPFVNADARASFIGLRYSHGYADLLRAVIEGIGMAARDCYRAMSAQTPLELRLSGGAVRSAKVRQILSACIGAPVRVSIRDEAGAAGAAMMAAVAIGAYPDMESCIATWVTPLLSAVETPSPALVNHYNRLFETYRQTRSLLPPVWAELQSLKGVDNE</sequence>
<evidence type="ECO:0000256" key="2">
    <source>
        <dbReference type="ARBA" id="ARBA00022679"/>
    </source>
</evidence>
<evidence type="ECO:0000313" key="7">
    <source>
        <dbReference type="EMBL" id="ORJ26785.1"/>
    </source>
</evidence>
<dbReference type="SUPFAM" id="SSF53067">
    <property type="entry name" value="Actin-like ATPase domain"/>
    <property type="match status" value="2"/>
</dbReference>
<evidence type="ECO:0000259" key="6">
    <source>
        <dbReference type="Pfam" id="PF02782"/>
    </source>
</evidence>
<dbReference type="PIRSF" id="PIRSF000538">
    <property type="entry name" value="GlpK"/>
    <property type="match status" value="1"/>
</dbReference>
<dbReference type="CDD" id="cd24121">
    <property type="entry name" value="ASKHA_NBD_FGGY_BaEryA-like"/>
    <property type="match status" value="1"/>
</dbReference>
<dbReference type="InterPro" id="IPR043129">
    <property type="entry name" value="ATPase_NBD"/>
</dbReference>
<dbReference type="PANTHER" id="PTHR43095">
    <property type="entry name" value="SUGAR KINASE"/>
    <property type="match status" value="1"/>
</dbReference>
<keyword evidence="3 4" id="KW-0418">Kinase</keyword>
<comment type="similarity">
    <text evidence="1 4">Belongs to the FGGY kinase family.</text>
</comment>
<evidence type="ECO:0000313" key="8">
    <source>
        <dbReference type="Proteomes" id="UP000192536"/>
    </source>
</evidence>
<dbReference type="GO" id="GO:0016301">
    <property type="term" value="F:kinase activity"/>
    <property type="evidence" value="ECO:0007669"/>
    <property type="project" value="UniProtKB-KW"/>
</dbReference>
<dbReference type="InterPro" id="IPR018484">
    <property type="entry name" value="FGGY_N"/>
</dbReference>
<dbReference type="STRING" id="1646377.BS640_03380"/>
<keyword evidence="8" id="KW-1185">Reference proteome</keyword>
<dbReference type="InterPro" id="IPR018485">
    <property type="entry name" value="FGGY_C"/>
</dbReference>
<dbReference type="GO" id="GO:0005975">
    <property type="term" value="P:carbohydrate metabolic process"/>
    <property type="evidence" value="ECO:0007669"/>
    <property type="project" value="InterPro"/>
</dbReference>
<reference evidence="7 8" key="1">
    <citation type="journal article" date="2017" name="Int. J. Syst. Evol. Microbiol.">
        <title>Rouxiella badensis sp. nov. and Rouxiella silvae sp. nov. isolated from peat bog soil in Germany and emendation of the genus description.</title>
        <authorList>
            <person name="Le Fleche-Mateos A."/>
            <person name="Kugler J.H."/>
            <person name="Hansen S.H."/>
            <person name="Syldatk C."/>
            <person name="Hausmann R."/>
            <person name="Lomprez F."/>
            <person name="Vandenbogaert M."/>
            <person name="Manuguerra J.C."/>
            <person name="Grimont P.A."/>
        </authorList>
    </citation>
    <scope>NUCLEOTIDE SEQUENCE [LARGE SCALE GENOMIC DNA]</scope>
    <source>
        <strain evidence="7 8">DSM 100043</strain>
    </source>
</reference>
<dbReference type="PANTHER" id="PTHR43095:SF3">
    <property type="entry name" value="L-XYLULOSE_3-KETO-L-GULONATE KINASE"/>
    <property type="match status" value="1"/>
</dbReference>
<protein>
    <submittedName>
        <fullName evidence="7">Carbohydrate kinase</fullName>
    </submittedName>
</protein>
<dbReference type="AlphaFoldDB" id="A0A1X0WJ27"/>
<evidence type="ECO:0000256" key="4">
    <source>
        <dbReference type="RuleBase" id="RU003733"/>
    </source>
</evidence>
<dbReference type="InterPro" id="IPR018483">
    <property type="entry name" value="Carb_kinase_FGGY_CS"/>
</dbReference>